<dbReference type="PANTHER" id="PTHR34001">
    <property type="entry name" value="BLL7405 PROTEIN"/>
    <property type="match status" value="1"/>
</dbReference>
<dbReference type="RefSeq" id="WP_119539370.1">
    <property type="nucleotide sequence ID" value="NZ_QYRN01000004.1"/>
</dbReference>
<dbReference type="PANTHER" id="PTHR34001:SF3">
    <property type="entry name" value="BLL7405 PROTEIN"/>
    <property type="match status" value="1"/>
</dbReference>
<feature type="domain" description="Outer membrane protein beta-barrel" evidence="8">
    <location>
        <begin position="209"/>
        <end position="403"/>
    </location>
</feature>
<dbReference type="InterPro" id="IPR027385">
    <property type="entry name" value="Beta-barrel_OMP"/>
</dbReference>
<evidence type="ECO:0000259" key="8">
    <source>
        <dbReference type="Pfam" id="PF13505"/>
    </source>
</evidence>
<comment type="caution">
    <text evidence="9">The sequence shown here is derived from an EMBL/GenBank/DDBJ whole genome shotgun (WGS) entry which is preliminary data.</text>
</comment>
<keyword evidence="2 7" id="KW-0732">Signal</keyword>
<evidence type="ECO:0000256" key="2">
    <source>
        <dbReference type="ARBA" id="ARBA00022729"/>
    </source>
</evidence>
<evidence type="ECO:0000256" key="6">
    <source>
        <dbReference type="SAM" id="MobiDB-lite"/>
    </source>
</evidence>
<feature type="signal peptide" evidence="7">
    <location>
        <begin position="1"/>
        <end position="20"/>
    </location>
</feature>
<feature type="region of interest" description="Disordered" evidence="6">
    <location>
        <begin position="174"/>
        <end position="215"/>
    </location>
</feature>
<dbReference type="OrthoDB" id="7916126at2"/>
<feature type="chain" id="PRO_5017208171" description="Outer membrane protein beta-barrel domain-containing protein" evidence="7">
    <location>
        <begin position="21"/>
        <end position="404"/>
    </location>
</feature>
<evidence type="ECO:0000313" key="9">
    <source>
        <dbReference type="EMBL" id="RIY01253.1"/>
    </source>
</evidence>
<gene>
    <name evidence="9" type="ORF">D3218_07735</name>
</gene>
<comment type="similarity">
    <text evidence="5">Belongs to the Omp25/RopB family.</text>
</comment>
<sequence>MTRILLALLGSTAVALPAFAADIVDYPPPEPPMVMAPAFSWTGLYIGGQAGGSFNGGSPNAPSSFVFVPGIPATPGRDAIPATPEIPGTPASPGTPGTPFIPGTPGTPGTPAVVATYEYACGVAGSPNTGSAACAVSINGQGTFLTQAELAAAYALSGNTGSLAAAGTFDVVVSPGTPGTPGTPDQPSTPGTPATDGTPTIPATPGSPAVPATAGTPDQTYAYDFGANHRAYSEDDDSFAGGGHIGYNYALGTGGFVVGVVGDLSYVDITKSAGITNGVDTIGVSRELDYLATVRLKAGVGLDRFMVYGTGGVAFGNIETTIVNTPFGLAASDDDTRVGYAVGAGTDYAVTDNLILGLEYLYTNLGSTDAELVVPLGNGSTLTTKSDDDFDFHTIWAKASFRFN</sequence>
<dbReference type="InterPro" id="IPR051692">
    <property type="entry name" value="OMP-like"/>
</dbReference>
<feature type="compositionally biased region" description="Low complexity" evidence="6">
    <location>
        <begin position="175"/>
        <end position="206"/>
    </location>
</feature>
<keyword evidence="3" id="KW-0472">Membrane</keyword>
<keyword evidence="4" id="KW-0998">Cell outer membrane</keyword>
<evidence type="ECO:0000256" key="5">
    <source>
        <dbReference type="ARBA" id="ARBA00038306"/>
    </source>
</evidence>
<proteinExistence type="inferred from homology"/>
<evidence type="ECO:0000256" key="4">
    <source>
        <dbReference type="ARBA" id="ARBA00023237"/>
    </source>
</evidence>
<dbReference type="GO" id="GO:0009279">
    <property type="term" value="C:cell outer membrane"/>
    <property type="evidence" value="ECO:0007669"/>
    <property type="project" value="UniProtKB-SubCell"/>
</dbReference>
<reference evidence="10" key="1">
    <citation type="submission" date="2018-09" db="EMBL/GenBank/DDBJ databases">
        <authorList>
            <person name="Tuo L."/>
        </authorList>
    </citation>
    <scope>NUCLEOTIDE SEQUENCE [LARGE SCALE GENOMIC DNA]</scope>
    <source>
        <strain evidence="10">M2BS4Y-1</strain>
    </source>
</reference>
<dbReference type="Pfam" id="PF13505">
    <property type="entry name" value="OMP_b-brl"/>
    <property type="match status" value="1"/>
</dbReference>
<comment type="subcellular location">
    <subcellularLocation>
        <location evidence="1">Cell outer membrane</location>
    </subcellularLocation>
</comment>
<dbReference type="EMBL" id="QYRN01000004">
    <property type="protein sequence ID" value="RIY01253.1"/>
    <property type="molecule type" value="Genomic_DNA"/>
</dbReference>
<name>A0A3A1WN09_9HYPH</name>
<dbReference type="Proteomes" id="UP000265750">
    <property type="component" value="Unassembled WGS sequence"/>
</dbReference>
<evidence type="ECO:0000313" key="10">
    <source>
        <dbReference type="Proteomes" id="UP000265750"/>
    </source>
</evidence>
<dbReference type="AlphaFoldDB" id="A0A3A1WN09"/>
<protein>
    <recommendedName>
        <fullName evidence="8">Outer membrane protein beta-barrel domain-containing protein</fullName>
    </recommendedName>
</protein>
<dbReference type="Gene3D" id="2.40.160.20">
    <property type="match status" value="1"/>
</dbReference>
<evidence type="ECO:0000256" key="1">
    <source>
        <dbReference type="ARBA" id="ARBA00004442"/>
    </source>
</evidence>
<evidence type="ECO:0000256" key="7">
    <source>
        <dbReference type="SAM" id="SignalP"/>
    </source>
</evidence>
<organism evidence="9 10">
    <name type="scientific">Aureimonas flava</name>
    <dbReference type="NCBI Taxonomy" id="2320271"/>
    <lineage>
        <taxon>Bacteria</taxon>
        <taxon>Pseudomonadati</taxon>
        <taxon>Pseudomonadota</taxon>
        <taxon>Alphaproteobacteria</taxon>
        <taxon>Hyphomicrobiales</taxon>
        <taxon>Aurantimonadaceae</taxon>
        <taxon>Aureimonas</taxon>
    </lineage>
</organism>
<evidence type="ECO:0000256" key="3">
    <source>
        <dbReference type="ARBA" id="ARBA00023136"/>
    </source>
</evidence>
<dbReference type="SUPFAM" id="SSF56925">
    <property type="entry name" value="OMPA-like"/>
    <property type="match status" value="1"/>
</dbReference>
<keyword evidence="10" id="KW-1185">Reference proteome</keyword>
<dbReference type="InterPro" id="IPR011250">
    <property type="entry name" value="OMP/PagP_B-barrel"/>
</dbReference>
<accession>A0A3A1WN09</accession>